<gene>
    <name evidence="2" type="ORF">D641_0114850</name>
</gene>
<dbReference type="Proteomes" id="UP000019754">
    <property type="component" value="Unassembled WGS sequence"/>
</dbReference>
<dbReference type="InterPro" id="IPR017850">
    <property type="entry name" value="Alkaline_phosphatase_core_sf"/>
</dbReference>
<dbReference type="EMBL" id="AORC01000029">
    <property type="protein sequence ID" value="EYT47649.1"/>
    <property type="molecule type" value="Genomic_DNA"/>
</dbReference>
<feature type="compositionally biased region" description="Basic and acidic residues" evidence="1">
    <location>
        <begin position="29"/>
        <end position="42"/>
    </location>
</feature>
<dbReference type="InterPro" id="IPR002591">
    <property type="entry name" value="Phosphodiest/P_Trfase"/>
</dbReference>
<sequence>MKLLLIGVDGVRLDVALPAALARHTGFAEPDHPADPRFRAEEPAAPGPEMPRHEEPAAPTLARLLEGGEILPVWMTPPTDSGPGWASLLTGTTHEQNNVWWNEFVGHRLARTPDILSRIFFADPRSRTFAASTWDALVDASSAGPVIHQRVDQQAGGQHQLMKATDFSRGCHSADVQVRGHAAWVLNHEGPDASFVYFEGVDEAGHAHGAASPEYREAIAAADEHVRYLVKAVSERHEQLGEDWLIAVVTDHGHKPEGGHGEDEVDVRRSFLLLHHVGSEAGRERVRCVVTGRGPLRSEDVTPLLLELLGVTEARWEAGHEVGALHDTPSVGPTRNLDHEW</sequence>
<dbReference type="STRING" id="1249481.D641_0114850"/>
<feature type="region of interest" description="Disordered" evidence="1">
    <location>
        <begin position="26"/>
        <end position="54"/>
    </location>
</feature>
<name>A0A022KPV0_9MICO</name>
<dbReference type="SUPFAM" id="SSF53649">
    <property type="entry name" value="Alkaline phosphatase-like"/>
    <property type="match status" value="1"/>
</dbReference>
<dbReference type="Gene3D" id="3.40.720.10">
    <property type="entry name" value="Alkaline Phosphatase, subunit A"/>
    <property type="match status" value="1"/>
</dbReference>
<evidence type="ECO:0000313" key="3">
    <source>
        <dbReference type="Proteomes" id="UP000019754"/>
    </source>
</evidence>
<dbReference type="Pfam" id="PF01663">
    <property type="entry name" value="Phosphodiest"/>
    <property type="match status" value="1"/>
</dbReference>
<proteinExistence type="predicted"/>
<dbReference type="AlphaFoldDB" id="A0A022KPV0"/>
<dbReference type="OrthoDB" id="1956004at2"/>
<accession>A0A022KPV0</accession>
<dbReference type="HOGENOM" id="CLU_068063_0_0_11"/>
<dbReference type="RefSeq" id="WP_017824290.1">
    <property type="nucleotide sequence ID" value="NZ_AORC01000029.1"/>
</dbReference>
<evidence type="ECO:0000313" key="2">
    <source>
        <dbReference type="EMBL" id="EYT47649.1"/>
    </source>
</evidence>
<protein>
    <submittedName>
        <fullName evidence="2">Membrane protein</fullName>
    </submittedName>
</protein>
<keyword evidence="3" id="KW-1185">Reference proteome</keyword>
<reference evidence="2 3" key="1">
    <citation type="journal article" date="2013" name="Genome Announc.">
        <title>Draft genome sequence of an Actinobacterium, Brachybacterium muris strain UCD-AY4.</title>
        <authorList>
            <person name="Lo J.R."/>
            <person name="Lang J.M."/>
            <person name="Darling A.E."/>
            <person name="Eisen J.A."/>
            <person name="Coil D.A."/>
        </authorList>
    </citation>
    <scope>NUCLEOTIDE SEQUENCE [LARGE SCALE GENOMIC DNA]</scope>
    <source>
        <strain evidence="2 3">UCD-AY4</strain>
    </source>
</reference>
<evidence type="ECO:0000256" key="1">
    <source>
        <dbReference type="SAM" id="MobiDB-lite"/>
    </source>
</evidence>
<comment type="caution">
    <text evidence="2">The sequence shown here is derived from an EMBL/GenBank/DDBJ whole genome shotgun (WGS) entry which is preliminary data.</text>
</comment>
<organism evidence="2 3">
    <name type="scientific">Brachybacterium muris UCD-AY4</name>
    <dbReference type="NCBI Taxonomy" id="1249481"/>
    <lineage>
        <taxon>Bacteria</taxon>
        <taxon>Bacillati</taxon>
        <taxon>Actinomycetota</taxon>
        <taxon>Actinomycetes</taxon>
        <taxon>Micrococcales</taxon>
        <taxon>Dermabacteraceae</taxon>
        <taxon>Brachybacterium</taxon>
    </lineage>
</organism>
<dbReference type="PANTHER" id="PTHR10151:SF120">
    <property type="entry name" value="BIS(5'-ADENOSYL)-TRIPHOSPHATASE"/>
    <property type="match status" value="1"/>
</dbReference>
<dbReference type="GO" id="GO:0016787">
    <property type="term" value="F:hydrolase activity"/>
    <property type="evidence" value="ECO:0007669"/>
    <property type="project" value="UniProtKB-ARBA"/>
</dbReference>
<dbReference type="PANTHER" id="PTHR10151">
    <property type="entry name" value="ECTONUCLEOTIDE PYROPHOSPHATASE/PHOSPHODIESTERASE"/>
    <property type="match status" value="1"/>
</dbReference>